<dbReference type="GO" id="GO:0032259">
    <property type="term" value="P:methylation"/>
    <property type="evidence" value="ECO:0007669"/>
    <property type="project" value="UniProtKB-KW"/>
</dbReference>
<accession>A0A938XPG6</accession>
<comment type="catalytic activity">
    <reaction evidence="8 9">
        <text>a 6-O-methyl-2'-deoxyguanosine in DNA + L-cysteinyl-[protein] = S-methyl-L-cysteinyl-[protein] + a 2'-deoxyguanosine in DNA</text>
        <dbReference type="Rhea" id="RHEA:24000"/>
        <dbReference type="Rhea" id="RHEA-COMP:10131"/>
        <dbReference type="Rhea" id="RHEA-COMP:10132"/>
        <dbReference type="Rhea" id="RHEA-COMP:11367"/>
        <dbReference type="Rhea" id="RHEA-COMP:11368"/>
        <dbReference type="ChEBI" id="CHEBI:29950"/>
        <dbReference type="ChEBI" id="CHEBI:82612"/>
        <dbReference type="ChEBI" id="CHEBI:85445"/>
        <dbReference type="ChEBI" id="CHEBI:85448"/>
        <dbReference type="EC" id="2.1.1.63"/>
    </reaction>
</comment>
<comment type="similarity">
    <text evidence="2 9">Belongs to the MGMT family.</text>
</comment>
<dbReference type="SUPFAM" id="SSF46767">
    <property type="entry name" value="Methylated DNA-protein cysteine methyltransferase, C-terminal domain"/>
    <property type="match status" value="1"/>
</dbReference>
<dbReference type="FunFam" id="1.10.10.10:FF:000214">
    <property type="entry name" value="Methylated-DNA--protein-cysteine methyltransferase"/>
    <property type="match status" value="1"/>
</dbReference>
<dbReference type="InterPro" id="IPR023546">
    <property type="entry name" value="MGMT"/>
</dbReference>
<dbReference type="Gene3D" id="1.10.10.10">
    <property type="entry name" value="Winged helix-like DNA-binding domain superfamily/Winged helix DNA-binding domain"/>
    <property type="match status" value="1"/>
</dbReference>
<dbReference type="InterPro" id="IPR036388">
    <property type="entry name" value="WH-like_DNA-bd_sf"/>
</dbReference>
<dbReference type="PANTHER" id="PTHR10815:SF13">
    <property type="entry name" value="METHYLATED-DNA--PROTEIN-CYSTEINE METHYLTRANSFERASE"/>
    <property type="match status" value="1"/>
</dbReference>
<evidence type="ECO:0000256" key="2">
    <source>
        <dbReference type="ARBA" id="ARBA00008711"/>
    </source>
</evidence>
<dbReference type="GO" id="GO:0005737">
    <property type="term" value="C:cytoplasm"/>
    <property type="evidence" value="ECO:0007669"/>
    <property type="project" value="UniProtKB-SubCell"/>
</dbReference>
<dbReference type="SUPFAM" id="SSF53155">
    <property type="entry name" value="Methylated DNA-protein cysteine methyltransferase domain"/>
    <property type="match status" value="1"/>
</dbReference>
<dbReference type="RefSeq" id="WP_204701339.1">
    <property type="nucleotide sequence ID" value="NZ_JAFBDQ010000006.1"/>
</dbReference>
<sequence length="172" mass="19768">MCQKNKSDDLKKVNFDRYVAYLDSPIGLLEIQSKQEKIVELNFRKEKRYKEQLDSTLIEAQKQLNDYFSGERKEFDLALKITGTEFQKDVWQELMKIPYGHTVSYKDIAIAIGNNNAYRAVGNANNKNQIPIIIPCHRVVGSNGIGGYGANTSRKKWLLEHDKNNLKGDKDE</sequence>
<evidence type="ECO:0000256" key="4">
    <source>
        <dbReference type="ARBA" id="ARBA00022603"/>
    </source>
</evidence>
<comment type="subcellular location">
    <subcellularLocation>
        <location evidence="9">Cytoplasm</location>
    </subcellularLocation>
</comment>
<dbReference type="EMBL" id="JAFBDQ010000006">
    <property type="protein sequence ID" value="MBM7556557.1"/>
    <property type="molecule type" value="Genomic_DNA"/>
</dbReference>
<evidence type="ECO:0000256" key="5">
    <source>
        <dbReference type="ARBA" id="ARBA00022679"/>
    </source>
</evidence>
<dbReference type="InterPro" id="IPR008332">
    <property type="entry name" value="MethylG_MeTrfase_N"/>
</dbReference>
<evidence type="ECO:0000256" key="1">
    <source>
        <dbReference type="ARBA" id="ARBA00001286"/>
    </source>
</evidence>
<name>A0A938XPG6_9FIRM</name>
<dbReference type="Proteomes" id="UP000774000">
    <property type="component" value="Unassembled WGS sequence"/>
</dbReference>
<feature type="domain" description="Methylated-DNA-[protein]-cysteine S-methyltransferase DNA binding" evidence="10">
    <location>
        <begin position="85"/>
        <end position="163"/>
    </location>
</feature>
<dbReference type="Pfam" id="PF01035">
    <property type="entry name" value="DNA_binding_1"/>
    <property type="match status" value="1"/>
</dbReference>
<comment type="caution">
    <text evidence="12">The sequence shown here is derived from an EMBL/GenBank/DDBJ whole genome shotgun (WGS) entry which is preliminary data.</text>
</comment>
<dbReference type="CDD" id="cd06445">
    <property type="entry name" value="ATase"/>
    <property type="match status" value="1"/>
</dbReference>
<comment type="catalytic activity">
    <reaction evidence="1 9">
        <text>a 4-O-methyl-thymidine in DNA + L-cysteinyl-[protein] = a thymidine in DNA + S-methyl-L-cysteinyl-[protein]</text>
        <dbReference type="Rhea" id="RHEA:53428"/>
        <dbReference type="Rhea" id="RHEA-COMP:10131"/>
        <dbReference type="Rhea" id="RHEA-COMP:10132"/>
        <dbReference type="Rhea" id="RHEA-COMP:13555"/>
        <dbReference type="Rhea" id="RHEA-COMP:13556"/>
        <dbReference type="ChEBI" id="CHEBI:29950"/>
        <dbReference type="ChEBI" id="CHEBI:82612"/>
        <dbReference type="ChEBI" id="CHEBI:137386"/>
        <dbReference type="ChEBI" id="CHEBI:137387"/>
        <dbReference type="EC" id="2.1.1.63"/>
    </reaction>
</comment>
<dbReference type="EC" id="2.1.1.63" evidence="9"/>
<dbReference type="AlphaFoldDB" id="A0A938XPG6"/>
<evidence type="ECO:0000256" key="7">
    <source>
        <dbReference type="ARBA" id="ARBA00023204"/>
    </source>
</evidence>
<keyword evidence="4 9" id="KW-0489">Methyltransferase</keyword>
<evidence type="ECO:0000313" key="13">
    <source>
        <dbReference type="Proteomes" id="UP000774000"/>
    </source>
</evidence>
<comment type="function">
    <text evidence="9">Involved in the cellular defense against the biological effects of O6-methylguanine (O6-MeG) and O4-methylthymine (O4-MeT) in DNA. Repairs the methylated nucleobase in DNA by stoichiometrically transferring the methyl group to a cysteine residue in the enzyme. This is a suicide reaction: the enzyme is irreversibly inactivated.</text>
</comment>
<dbReference type="InterPro" id="IPR036217">
    <property type="entry name" value="MethylDNA_cys_MeTrfase_DNAb"/>
</dbReference>
<dbReference type="NCBIfam" id="TIGR00589">
    <property type="entry name" value="ogt"/>
    <property type="match status" value="1"/>
</dbReference>
<evidence type="ECO:0000256" key="3">
    <source>
        <dbReference type="ARBA" id="ARBA00022490"/>
    </source>
</evidence>
<feature type="active site" description="Nucleophile; methyl group acceptor" evidence="9">
    <location>
        <position position="136"/>
    </location>
</feature>
<reference evidence="12" key="1">
    <citation type="submission" date="2021-01" db="EMBL/GenBank/DDBJ databases">
        <title>Genomic Encyclopedia of Type Strains, Phase IV (KMG-IV): sequencing the most valuable type-strain genomes for metagenomic binning, comparative biology and taxonomic classification.</title>
        <authorList>
            <person name="Goeker M."/>
        </authorList>
    </citation>
    <scope>NUCLEOTIDE SEQUENCE</scope>
    <source>
        <strain evidence="12">DSM 23230</strain>
    </source>
</reference>
<dbReference type="InterPro" id="IPR036631">
    <property type="entry name" value="MGMT_N_sf"/>
</dbReference>
<evidence type="ECO:0000313" key="12">
    <source>
        <dbReference type="EMBL" id="MBM7556557.1"/>
    </source>
</evidence>
<dbReference type="HAMAP" id="MF_00772">
    <property type="entry name" value="OGT"/>
    <property type="match status" value="1"/>
</dbReference>
<comment type="miscellaneous">
    <text evidence="9">This enzyme catalyzes only one turnover and therefore is not strictly catalytic. According to one definition, an enzyme is a biocatalyst that acts repeatedly and over many reaction cycles.</text>
</comment>
<evidence type="ECO:0000259" key="10">
    <source>
        <dbReference type="Pfam" id="PF01035"/>
    </source>
</evidence>
<dbReference type="Gene3D" id="3.30.160.70">
    <property type="entry name" value="Methylated DNA-protein cysteine methyltransferase domain"/>
    <property type="match status" value="1"/>
</dbReference>
<dbReference type="GO" id="GO:0003908">
    <property type="term" value="F:methylated-DNA-[protein]-cysteine S-methyltransferase activity"/>
    <property type="evidence" value="ECO:0007669"/>
    <property type="project" value="UniProtKB-UniRule"/>
</dbReference>
<evidence type="ECO:0000256" key="8">
    <source>
        <dbReference type="ARBA" id="ARBA00049348"/>
    </source>
</evidence>
<gene>
    <name evidence="12" type="ORF">JOC47_001408</name>
</gene>
<keyword evidence="7 9" id="KW-0234">DNA repair</keyword>
<keyword evidence="13" id="KW-1185">Reference proteome</keyword>
<organism evidence="12 13">
    <name type="scientific">Halanaerobacter jeridensis</name>
    <dbReference type="NCBI Taxonomy" id="706427"/>
    <lineage>
        <taxon>Bacteria</taxon>
        <taxon>Bacillati</taxon>
        <taxon>Bacillota</taxon>
        <taxon>Clostridia</taxon>
        <taxon>Halanaerobiales</taxon>
        <taxon>Halobacteroidaceae</taxon>
        <taxon>Halanaerobacter</taxon>
    </lineage>
</organism>
<evidence type="ECO:0000256" key="9">
    <source>
        <dbReference type="HAMAP-Rule" id="MF_00772"/>
    </source>
</evidence>
<proteinExistence type="inferred from homology"/>
<keyword evidence="3 9" id="KW-0963">Cytoplasm</keyword>
<dbReference type="GO" id="GO:0006307">
    <property type="term" value="P:DNA alkylation repair"/>
    <property type="evidence" value="ECO:0007669"/>
    <property type="project" value="UniProtKB-UniRule"/>
</dbReference>
<evidence type="ECO:0000256" key="6">
    <source>
        <dbReference type="ARBA" id="ARBA00022763"/>
    </source>
</evidence>
<keyword evidence="5 9" id="KW-0808">Transferase</keyword>
<keyword evidence="6 9" id="KW-0227">DNA damage</keyword>
<dbReference type="Pfam" id="PF02870">
    <property type="entry name" value="Methyltransf_1N"/>
    <property type="match status" value="1"/>
</dbReference>
<dbReference type="InterPro" id="IPR001497">
    <property type="entry name" value="MethylDNA_cys_MeTrfase_AS"/>
</dbReference>
<dbReference type="InterPro" id="IPR014048">
    <property type="entry name" value="MethylDNA_cys_MeTrfase_DNA-bd"/>
</dbReference>
<dbReference type="PANTHER" id="PTHR10815">
    <property type="entry name" value="METHYLATED-DNA--PROTEIN-CYSTEINE METHYLTRANSFERASE"/>
    <property type="match status" value="1"/>
</dbReference>
<protein>
    <recommendedName>
        <fullName evidence="9">Methylated-DNA--protein-cysteine methyltransferase</fullName>
        <ecNumber evidence="9">2.1.1.63</ecNumber>
    </recommendedName>
    <alternativeName>
        <fullName evidence="9">6-O-methylguanine-DNA methyltransferase</fullName>
        <shortName evidence="9">MGMT</shortName>
    </alternativeName>
    <alternativeName>
        <fullName evidence="9">O-6-methylguanine-DNA-alkyltransferase</fullName>
    </alternativeName>
</protein>
<dbReference type="PROSITE" id="PS00374">
    <property type="entry name" value="MGMT"/>
    <property type="match status" value="1"/>
</dbReference>
<evidence type="ECO:0000259" key="11">
    <source>
        <dbReference type="Pfam" id="PF02870"/>
    </source>
</evidence>
<feature type="domain" description="Methylguanine DNA methyltransferase ribonuclease-like" evidence="11">
    <location>
        <begin position="18"/>
        <end position="81"/>
    </location>
</feature>